<dbReference type="EMBL" id="SLVU01000010">
    <property type="protein sequence ID" value="TCN29588.1"/>
    <property type="molecule type" value="Genomic_DNA"/>
</dbReference>
<evidence type="ECO:0000313" key="2">
    <source>
        <dbReference type="Proteomes" id="UP000295043"/>
    </source>
</evidence>
<dbReference type="Proteomes" id="UP000295043">
    <property type="component" value="Unassembled WGS sequence"/>
</dbReference>
<reference evidence="1 2" key="1">
    <citation type="submission" date="2019-03" db="EMBL/GenBank/DDBJ databases">
        <title>Genomic Encyclopedia of Type Strains, Phase IV (KMG-V): Genome sequencing to study the core and pangenomes of soil and plant-associated prokaryotes.</title>
        <authorList>
            <person name="Whitman W."/>
        </authorList>
    </citation>
    <scope>NUCLEOTIDE SEQUENCE [LARGE SCALE GENOMIC DNA]</scope>
    <source>
        <strain evidence="1 2">23C40</strain>
    </source>
</reference>
<accession>A0A4R2BPQ7</accession>
<evidence type="ECO:0000313" key="1">
    <source>
        <dbReference type="EMBL" id="TCN29588.1"/>
    </source>
</evidence>
<name>A0A4R2BPQ7_9HYPH</name>
<dbReference type="AlphaFoldDB" id="A0A4R2BPQ7"/>
<comment type="caution">
    <text evidence="1">The sequence shown here is derived from an EMBL/GenBank/DDBJ whole genome shotgun (WGS) entry which is preliminary data.</text>
</comment>
<proteinExistence type="predicted"/>
<organism evidence="1 2">
    <name type="scientific">Sinorhizobium americanum</name>
    <dbReference type="NCBI Taxonomy" id="194963"/>
    <lineage>
        <taxon>Bacteria</taxon>
        <taxon>Pseudomonadati</taxon>
        <taxon>Pseudomonadota</taxon>
        <taxon>Alphaproteobacteria</taxon>
        <taxon>Hyphomicrobiales</taxon>
        <taxon>Rhizobiaceae</taxon>
        <taxon>Sinorhizobium/Ensifer group</taxon>
        <taxon>Sinorhizobium</taxon>
    </lineage>
</organism>
<gene>
    <name evidence="1" type="ORF">EV184_110252</name>
</gene>
<sequence length="31" mass="3163">MIGEVSSKLVAPGSGERDYCLDFSLCALGSG</sequence>
<protein>
    <submittedName>
        <fullName evidence="1">Uncharacterized protein</fullName>
    </submittedName>
</protein>